<evidence type="ECO:0000313" key="1">
    <source>
        <dbReference type="EMBL" id="BBU23849.1"/>
    </source>
</evidence>
<sequence>MRGLCSILACVGGFVFSVGREPAKPPCWSMLRQLTSALGLIPNRFCCLPVRGVSGRVHAAR</sequence>
<dbReference type="AlphaFoldDB" id="A0AAD1H5D0"/>
<dbReference type="EMBL" id="AP022314">
    <property type="protein sequence ID" value="BBU23849.1"/>
    <property type="molecule type" value="Genomic_DNA"/>
</dbReference>
<dbReference type="Proteomes" id="UP000464624">
    <property type="component" value="Chromosome"/>
</dbReference>
<proteinExistence type="predicted"/>
<protein>
    <submittedName>
        <fullName evidence="1">Uncharacterized protein</fullName>
    </submittedName>
</protein>
<reference evidence="1 2" key="1">
    <citation type="submission" date="2019-12" db="EMBL/GenBank/DDBJ databases">
        <title>Complete genome sequence of Mycolicibacterium xenopi str. JCM15661T.</title>
        <authorList>
            <person name="Yoshida M."/>
            <person name="Fukano H."/>
            <person name="Asakura T."/>
            <person name="Hoshino Y."/>
        </authorList>
    </citation>
    <scope>NUCLEOTIDE SEQUENCE [LARGE SCALE GENOMIC DNA]</scope>
    <source>
        <strain evidence="1 2">JCM 15661T</strain>
    </source>
</reference>
<accession>A0AAD1H5D0</accession>
<gene>
    <name evidence="1" type="ORF">MYXE_36390</name>
</gene>
<dbReference type="KEGG" id="mxe:MYXE_36390"/>
<evidence type="ECO:0000313" key="2">
    <source>
        <dbReference type="Proteomes" id="UP000464624"/>
    </source>
</evidence>
<name>A0AAD1H5D0_MYCXE</name>
<organism evidence="1 2">
    <name type="scientific">Mycobacterium xenopi</name>
    <dbReference type="NCBI Taxonomy" id="1789"/>
    <lineage>
        <taxon>Bacteria</taxon>
        <taxon>Bacillati</taxon>
        <taxon>Actinomycetota</taxon>
        <taxon>Actinomycetes</taxon>
        <taxon>Mycobacteriales</taxon>
        <taxon>Mycobacteriaceae</taxon>
        <taxon>Mycobacterium</taxon>
    </lineage>
</organism>